<organism evidence="1 2">
    <name type="scientific">Neohortaea acidophila</name>
    <dbReference type="NCBI Taxonomy" id="245834"/>
    <lineage>
        <taxon>Eukaryota</taxon>
        <taxon>Fungi</taxon>
        <taxon>Dikarya</taxon>
        <taxon>Ascomycota</taxon>
        <taxon>Pezizomycotina</taxon>
        <taxon>Dothideomycetes</taxon>
        <taxon>Dothideomycetidae</taxon>
        <taxon>Mycosphaerellales</taxon>
        <taxon>Teratosphaeriaceae</taxon>
        <taxon>Neohortaea</taxon>
    </lineage>
</organism>
<gene>
    <name evidence="1" type="ORF">BDY17DRAFT_296667</name>
</gene>
<proteinExistence type="predicted"/>
<evidence type="ECO:0000313" key="2">
    <source>
        <dbReference type="Proteomes" id="UP000799767"/>
    </source>
</evidence>
<dbReference type="AlphaFoldDB" id="A0A6A6PTE1"/>
<name>A0A6A6PTE1_9PEZI</name>
<sequence>MIRSFLLPSTHRPAREAMSCRAARNGPITPHPHHEPSRAITTISEWRAMNRVYPPPVTT</sequence>
<dbReference type="Proteomes" id="UP000799767">
    <property type="component" value="Unassembled WGS sequence"/>
</dbReference>
<protein>
    <submittedName>
        <fullName evidence="1">Uncharacterized protein</fullName>
    </submittedName>
</protein>
<reference evidence="1" key="1">
    <citation type="journal article" date="2020" name="Stud. Mycol.">
        <title>101 Dothideomycetes genomes: a test case for predicting lifestyles and emergence of pathogens.</title>
        <authorList>
            <person name="Haridas S."/>
            <person name="Albert R."/>
            <person name="Binder M."/>
            <person name="Bloem J."/>
            <person name="Labutti K."/>
            <person name="Salamov A."/>
            <person name="Andreopoulos B."/>
            <person name="Baker S."/>
            <person name="Barry K."/>
            <person name="Bills G."/>
            <person name="Bluhm B."/>
            <person name="Cannon C."/>
            <person name="Castanera R."/>
            <person name="Culley D."/>
            <person name="Daum C."/>
            <person name="Ezra D."/>
            <person name="Gonzalez J."/>
            <person name="Henrissat B."/>
            <person name="Kuo A."/>
            <person name="Liang C."/>
            <person name="Lipzen A."/>
            <person name="Lutzoni F."/>
            <person name="Magnuson J."/>
            <person name="Mondo S."/>
            <person name="Nolan M."/>
            <person name="Ohm R."/>
            <person name="Pangilinan J."/>
            <person name="Park H.-J."/>
            <person name="Ramirez L."/>
            <person name="Alfaro M."/>
            <person name="Sun H."/>
            <person name="Tritt A."/>
            <person name="Yoshinaga Y."/>
            <person name="Zwiers L.-H."/>
            <person name="Turgeon B."/>
            <person name="Goodwin S."/>
            <person name="Spatafora J."/>
            <person name="Crous P."/>
            <person name="Grigoriev I."/>
        </authorList>
    </citation>
    <scope>NUCLEOTIDE SEQUENCE</scope>
    <source>
        <strain evidence="1">CBS 113389</strain>
    </source>
</reference>
<keyword evidence="2" id="KW-1185">Reference proteome</keyword>
<accession>A0A6A6PTE1</accession>
<dbReference type="GeneID" id="54474490"/>
<dbReference type="EMBL" id="MU001635">
    <property type="protein sequence ID" value="KAF2483036.1"/>
    <property type="molecule type" value="Genomic_DNA"/>
</dbReference>
<dbReference type="RefSeq" id="XP_033589606.1">
    <property type="nucleotide sequence ID" value="XM_033733488.1"/>
</dbReference>
<evidence type="ECO:0000313" key="1">
    <source>
        <dbReference type="EMBL" id="KAF2483036.1"/>
    </source>
</evidence>